<dbReference type="Gene3D" id="3.40.50.150">
    <property type="entry name" value="Vaccinia Virus protein VP39"/>
    <property type="match status" value="1"/>
</dbReference>
<sequence length="190" mass="21028">MKFAIADPPYLGRAERWYGESGCGEGYGQGKADEHPEAHLWDLPETHQKLVKELENDFDGYAIAMTIHSLSTYLQVIETDSRNGIRVMAWIKPIAVPSGNRIATTWEPVIVKVPKERRGHGKGRSMKDHLICNPLQSGFMGAKPPSWTEWVLDAMGYQDGDEVIDLFNGSGAVANAIADLPFKLDFGVSL</sequence>
<dbReference type="InterPro" id="IPR029063">
    <property type="entry name" value="SAM-dependent_MTases_sf"/>
</dbReference>
<dbReference type="EMBL" id="LR796536">
    <property type="protein sequence ID" value="CAB4149967.1"/>
    <property type="molecule type" value="Genomic_DNA"/>
</dbReference>
<proteinExistence type="predicted"/>
<organism evidence="1">
    <name type="scientific">uncultured Caudovirales phage</name>
    <dbReference type="NCBI Taxonomy" id="2100421"/>
    <lineage>
        <taxon>Viruses</taxon>
        <taxon>Duplodnaviria</taxon>
        <taxon>Heunggongvirae</taxon>
        <taxon>Uroviricota</taxon>
        <taxon>Caudoviricetes</taxon>
        <taxon>Peduoviridae</taxon>
        <taxon>Maltschvirus</taxon>
        <taxon>Maltschvirus maltsch</taxon>
    </lineage>
</organism>
<accession>A0A6J5MVT5</accession>
<dbReference type="SUPFAM" id="SSF53335">
    <property type="entry name" value="S-adenosyl-L-methionine-dependent methyltransferases"/>
    <property type="match status" value="1"/>
</dbReference>
<gene>
    <name evidence="1" type="ORF">UFOVP560_13</name>
</gene>
<name>A0A6J5MVT5_9CAUD</name>
<protein>
    <submittedName>
        <fullName evidence="1">Uncharacterized protein</fullName>
    </submittedName>
</protein>
<evidence type="ECO:0000313" key="1">
    <source>
        <dbReference type="EMBL" id="CAB4149967.1"/>
    </source>
</evidence>
<reference evidence="1" key="1">
    <citation type="submission" date="2020-04" db="EMBL/GenBank/DDBJ databases">
        <authorList>
            <person name="Chiriac C."/>
            <person name="Salcher M."/>
            <person name="Ghai R."/>
            <person name="Kavagutti S V."/>
        </authorList>
    </citation>
    <scope>NUCLEOTIDE SEQUENCE</scope>
</reference>